<comment type="function">
    <text evidence="1">Catalyzes the intermembrane transfer of phosphatidylglycerol and phosphatidylinositol.</text>
</comment>
<gene>
    <name evidence="10" type="primary">NPC2</name>
    <name evidence="10" type="ORF">ZYGM_004548</name>
</gene>
<comment type="similarity">
    <text evidence="2">Belongs to the NPC2 family.</text>
</comment>
<evidence type="ECO:0000256" key="1">
    <source>
        <dbReference type="ARBA" id="ARBA00002053"/>
    </source>
</evidence>
<reference evidence="10 11" key="1">
    <citation type="submission" date="2019-01" db="EMBL/GenBank/DDBJ databases">
        <title>Draft Genome Sequencing of Zygosaccharomyces mellis Ca-7.</title>
        <authorList>
            <person name="Shiwa Y."/>
            <person name="Kanesaki Y."/>
            <person name="Ishige T."/>
            <person name="Mura K."/>
            <person name="Hori T."/>
            <person name="Tamura T."/>
        </authorList>
    </citation>
    <scope>NUCLEOTIDE SEQUENCE [LARGE SCALE GENOMIC DNA]</scope>
    <source>
        <strain evidence="10 11">Ca-7</strain>
    </source>
</reference>
<accession>A0A4C2DZ28</accession>
<keyword evidence="7" id="KW-0445">Lipid transport</keyword>
<evidence type="ECO:0000256" key="3">
    <source>
        <dbReference type="ARBA" id="ARBA00011245"/>
    </source>
</evidence>
<evidence type="ECO:0000256" key="2">
    <source>
        <dbReference type="ARBA" id="ARBA00006370"/>
    </source>
</evidence>
<dbReference type="Proteomes" id="UP000301737">
    <property type="component" value="Unassembled WGS sequence"/>
</dbReference>
<evidence type="ECO:0000256" key="4">
    <source>
        <dbReference type="ARBA" id="ARBA00016056"/>
    </source>
</evidence>
<dbReference type="GO" id="GO:0032366">
    <property type="term" value="P:intracellular sterol transport"/>
    <property type="evidence" value="ECO:0007669"/>
    <property type="project" value="InterPro"/>
</dbReference>
<dbReference type="InterPro" id="IPR003172">
    <property type="entry name" value="ML_dom"/>
</dbReference>
<dbReference type="SMART" id="SM00737">
    <property type="entry name" value="ML"/>
    <property type="match status" value="1"/>
</dbReference>
<organism evidence="10 11">
    <name type="scientific">Zygosaccharomyces mellis</name>
    <dbReference type="NCBI Taxonomy" id="42258"/>
    <lineage>
        <taxon>Eukaryota</taxon>
        <taxon>Fungi</taxon>
        <taxon>Dikarya</taxon>
        <taxon>Ascomycota</taxon>
        <taxon>Saccharomycotina</taxon>
        <taxon>Saccharomycetes</taxon>
        <taxon>Saccharomycetales</taxon>
        <taxon>Saccharomycetaceae</taxon>
        <taxon>Zygosaccharomyces</taxon>
    </lineage>
</organism>
<dbReference type="PANTHER" id="PTHR11306:SF0">
    <property type="entry name" value="PHOSPHATIDYLGLYCEROL_PHOSPHATIDYLINOSITOL TRANSFER PROTEIN"/>
    <property type="match status" value="1"/>
</dbReference>
<dbReference type="PANTHER" id="PTHR11306">
    <property type="entry name" value="NIEMANN PICK TYPE C2 PROTEIN NPC2-RELATED"/>
    <property type="match status" value="1"/>
</dbReference>
<evidence type="ECO:0000256" key="6">
    <source>
        <dbReference type="ARBA" id="ARBA00022729"/>
    </source>
</evidence>
<comment type="subunit">
    <text evidence="3">Monomer.</text>
</comment>
<dbReference type="CDD" id="cd00917">
    <property type="entry name" value="PG-PI_TP"/>
    <property type="match status" value="1"/>
</dbReference>
<protein>
    <recommendedName>
        <fullName evidence="4">Phosphatidylglycerol/phosphatidylinositol transfer protein</fullName>
    </recommendedName>
</protein>
<dbReference type="InterPro" id="IPR039670">
    <property type="entry name" value="NPC2-like"/>
</dbReference>
<dbReference type="OrthoDB" id="6409159at2759"/>
<dbReference type="Pfam" id="PF02221">
    <property type="entry name" value="E1_DerP2_DerF2"/>
    <property type="match status" value="1"/>
</dbReference>
<evidence type="ECO:0000259" key="9">
    <source>
        <dbReference type="SMART" id="SM00737"/>
    </source>
</evidence>
<proteinExistence type="inferred from homology"/>
<evidence type="ECO:0000256" key="7">
    <source>
        <dbReference type="ARBA" id="ARBA00023055"/>
    </source>
</evidence>
<dbReference type="InterPro" id="IPR036846">
    <property type="entry name" value="GM2-AP_sf"/>
</dbReference>
<name>A0A4C2DZ28_9SACH</name>
<dbReference type="GO" id="GO:0032934">
    <property type="term" value="F:sterol binding"/>
    <property type="evidence" value="ECO:0007669"/>
    <property type="project" value="InterPro"/>
</dbReference>
<dbReference type="AlphaFoldDB" id="A0A4C2DZ28"/>
<sequence length="178" mass="20094">MYLFLTLLTLFSTIFASFLPFEGFNSLEVQQLVNTKPIPGGSPIVQCDINERQLLDIESVELSPNPPRKGHNLTILASGQLHRELVEGAYVDVEVRLGYIRLLYETYDLCEQLDEHDVDDLKCPIKPGAYNLNKEVSIPAEVPPGRYIFVVRAYTYEDELVSCITGEVLFPAGQVRLF</sequence>
<feature type="signal peptide" evidence="8">
    <location>
        <begin position="1"/>
        <end position="16"/>
    </location>
</feature>
<dbReference type="InterPro" id="IPR014756">
    <property type="entry name" value="Ig_E-set"/>
</dbReference>
<evidence type="ECO:0000256" key="5">
    <source>
        <dbReference type="ARBA" id="ARBA00022448"/>
    </source>
</evidence>
<evidence type="ECO:0000313" key="11">
    <source>
        <dbReference type="Proteomes" id="UP000301737"/>
    </source>
</evidence>
<dbReference type="InterPro" id="IPR033917">
    <property type="entry name" value="ML_PG-PI_TP"/>
</dbReference>
<keyword evidence="6 8" id="KW-0732">Signal</keyword>
<keyword evidence="5" id="KW-0813">Transport</keyword>
<evidence type="ECO:0000256" key="8">
    <source>
        <dbReference type="SAM" id="SignalP"/>
    </source>
</evidence>
<comment type="caution">
    <text evidence="10">The sequence shown here is derived from an EMBL/GenBank/DDBJ whole genome shotgun (WGS) entry which is preliminary data.</text>
</comment>
<dbReference type="Gene3D" id="2.70.220.10">
    <property type="entry name" value="Ganglioside GM2 activator"/>
    <property type="match status" value="1"/>
</dbReference>
<feature type="domain" description="MD-2-related lipid-recognition" evidence="9">
    <location>
        <begin position="44"/>
        <end position="168"/>
    </location>
</feature>
<evidence type="ECO:0000313" key="10">
    <source>
        <dbReference type="EMBL" id="GCE97220.1"/>
    </source>
</evidence>
<feature type="chain" id="PRO_5020596330" description="Phosphatidylglycerol/phosphatidylinositol transfer protein" evidence="8">
    <location>
        <begin position="17"/>
        <end position="178"/>
    </location>
</feature>
<keyword evidence="11" id="KW-1185">Reference proteome</keyword>
<dbReference type="SUPFAM" id="SSF81296">
    <property type="entry name" value="E set domains"/>
    <property type="match status" value="1"/>
</dbReference>
<dbReference type="EMBL" id="BIMX01000001">
    <property type="protein sequence ID" value="GCE97220.1"/>
    <property type="molecule type" value="Genomic_DNA"/>
</dbReference>